<gene>
    <name evidence="1" type="ORF">HHE01_07960</name>
</gene>
<dbReference type="EMBL" id="CDMK01000002">
    <property type="protein sequence ID" value="CRI34995.1"/>
    <property type="molecule type" value="Genomic_DNA"/>
</dbReference>
<proteinExistence type="predicted"/>
<evidence type="ECO:0000313" key="1">
    <source>
        <dbReference type="EMBL" id="CRI34995.1"/>
    </source>
</evidence>
<name>A0A0K2YDB3_HELHE</name>
<protein>
    <submittedName>
        <fullName evidence="1">Uncharacterized protein</fullName>
    </submittedName>
</protein>
<dbReference type="Pfam" id="PF10117">
    <property type="entry name" value="McrBC"/>
    <property type="match status" value="1"/>
</dbReference>
<sequence>MRHDIVSRERSKIIILDTKWKAMTAQKDIVHADLYQMRAYVSKYIKGERVVGASTARDARDTSLNF</sequence>
<dbReference type="RefSeq" id="WP_053829199.1">
    <property type="nucleotide sequence ID" value="NZ_CDMP01000080.1"/>
</dbReference>
<keyword evidence="2" id="KW-1185">Reference proteome</keyword>
<reference evidence="2" key="1">
    <citation type="submission" date="2014-12" db="EMBL/GenBank/DDBJ databases">
        <authorList>
            <person name="Smet A."/>
        </authorList>
    </citation>
    <scope>NUCLEOTIDE SEQUENCE [LARGE SCALE GENOMIC DNA]</scope>
</reference>
<evidence type="ECO:0000313" key="2">
    <source>
        <dbReference type="Proteomes" id="UP000046090"/>
    </source>
</evidence>
<dbReference type="Proteomes" id="UP000046090">
    <property type="component" value="Unassembled WGS sequence"/>
</dbReference>
<dbReference type="InterPro" id="IPR019292">
    <property type="entry name" value="McrC"/>
</dbReference>
<organism evidence="1 2">
    <name type="scientific">Helicobacter heilmannii</name>
    <dbReference type="NCBI Taxonomy" id="35817"/>
    <lineage>
        <taxon>Bacteria</taxon>
        <taxon>Pseudomonadati</taxon>
        <taxon>Campylobacterota</taxon>
        <taxon>Epsilonproteobacteria</taxon>
        <taxon>Campylobacterales</taxon>
        <taxon>Helicobacteraceae</taxon>
        <taxon>Helicobacter</taxon>
    </lineage>
</organism>
<dbReference type="AlphaFoldDB" id="A0A0K2YDB3"/>
<accession>A0A0K2YDB3</accession>